<proteinExistence type="predicted"/>
<gene>
    <name evidence="1" type="ORF">SAMN05518684_104206</name>
</gene>
<dbReference type="EMBL" id="FOGT01000004">
    <property type="protein sequence ID" value="SER83995.1"/>
    <property type="molecule type" value="Genomic_DNA"/>
</dbReference>
<evidence type="ECO:0000313" key="1">
    <source>
        <dbReference type="EMBL" id="SER83995.1"/>
    </source>
</evidence>
<reference evidence="2" key="1">
    <citation type="submission" date="2016-10" db="EMBL/GenBank/DDBJ databases">
        <authorList>
            <person name="Varghese N."/>
            <person name="Submissions S."/>
        </authorList>
    </citation>
    <scope>NUCLEOTIDE SEQUENCE [LARGE SCALE GENOMIC DNA]</scope>
    <source>
        <strain evidence="2">S9</strain>
    </source>
</reference>
<keyword evidence="2" id="KW-1185">Reference proteome</keyword>
<accession>A0A1H9SHA3</accession>
<dbReference type="OrthoDB" id="10020106at2"/>
<dbReference type="RefSeq" id="WP_093049056.1">
    <property type="nucleotide sequence ID" value="NZ_FOGT01000004.1"/>
</dbReference>
<protein>
    <submittedName>
        <fullName evidence="1">Uncharacterized protein</fullName>
    </submittedName>
</protein>
<evidence type="ECO:0000313" key="2">
    <source>
        <dbReference type="Proteomes" id="UP000198571"/>
    </source>
</evidence>
<organism evidence="1 2">
    <name type="scientific">Salipaludibacillus aurantiacus</name>
    <dbReference type="NCBI Taxonomy" id="1601833"/>
    <lineage>
        <taxon>Bacteria</taxon>
        <taxon>Bacillati</taxon>
        <taxon>Bacillota</taxon>
        <taxon>Bacilli</taxon>
        <taxon>Bacillales</taxon>
        <taxon>Bacillaceae</taxon>
    </lineage>
</organism>
<dbReference type="Proteomes" id="UP000198571">
    <property type="component" value="Unassembled WGS sequence"/>
</dbReference>
<dbReference type="AlphaFoldDB" id="A0A1H9SHA3"/>
<sequence>MLPEDNGLHIERADRIDLGDGVYNNLRDHLIDVQSYLAKNAPESNDHLTKVYSKEVMANTFKNIYKENIHLKNTNIKGDVGIEASDINVKALENMLLT</sequence>
<name>A0A1H9SHA3_9BACI</name>